<feature type="domain" description="Protein kinase" evidence="1">
    <location>
        <begin position="34"/>
        <end position="274"/>
    </location>
</feature>
<dbReference type="RefSeq" id="XP_027620626.1">
    <property type="nucleotide sequence ID" value="XM_027764825.1"/>
</dbReference>
<keyword evidence="3" id="KW-1185">Reference proteome</keyword>
<evidence type="ECO:0000313" key="2">
    <source>
        <dbReference type="EMBL" id="GBE89713.1"/>
    </source>
</evidence>
<reference evidence="2 3" key="1">
    <citation type="journal article" date="2018" name="Sci. Rep.">
        <title>Genome sequence of the cauliflower mushroom Sparassis crispa (Hanabiratake) and its association with beneficial usage.</title>
        <authorList>
            <person name="Kiyama R."/>
            <person name="Furutani Y."/>
            <person name="Kawaguchi K."/>
            <person name="Nakanishi T."/>
        </authorList>
    </citation>
    <scope>NUCLEOTIDE SEQUENCE [LARGE SCALE GENOMIC DNA]</scope>
</reference>
<dbReference type="PROSITE" id="PS00109">
    <property type="entry name" value="PROTEIN_KINASE_TYR"/>
    <property type="match status" value="1"/>
</dbReference>
<dbReference type="InterPro" id="IPR000719">
    <property type="entry name" value="Prot_kinase_dom"/>
</dbReference>
<gene>
    <name evidence="2" type="ORF">SCP_1700370</name>
</gene>
<protein>
    <recommendedName>
        <fullName evidence="1">Protein kinase domain-containing protein</fullName>
    </recommendedName>
</protein>
<dbReference type="GeneID" id="38786630"/>
<dbReference type="GO" id="GO:0005524">
    <property type="term" value="F:ATP binding"/>
    <property type="evidence" value="ECO:0007669"/>
    <property type="project" value="InterPro"/>
</dbReference>
<sequence>MSILVFPDQHSNPSLETFSLRRTDDPQSDLRLSVRNLHPIHKGRSSVYRATLEGDVEPQEVACKVVYGKRSIAKLHNEVEIYQHLHDLQGGVIPYCLGLFQGEMEDGQAGCLITKYCGKPVDVELAFMNWTFKMETIKALSAIHAKGVKHNDFSERNILVGKDRRPIIIDFDCAQKEECKVTDDVHFHTEEPLPEVFGCQELFSAAKLADAWTPRVIPFLRGYSPVKYAESVETLMSAAPDVVPRDVARFHAEYAMERYKKALSKREACEPYEL</sequence>
<dbReference type="AlphaFoldDB" id="A0A401H5Q1"/>
<name>A0A401H5Q1_9APHY</name>
<dbReference type="SUPFAM" id="SSF56112">
    <property type="entry name" value="Protein kinase-like (PK-like)"/>
    <property type="match status" value="1"/>
</dbReference>
<dbReference type="InterPro" id="IPR052396">
    <property type="entry name" value="Meiotic_Drive_Suppr_Kinase"/>
</dbReference>
<dbReference type="PANTHER" id="PTHR37171:SF1">
    <property type="entry name" value="SERINE_THREONINE-PROTEIN KINASE YRZF-RELATED"/>
    <property type="match status" value="1"/>
</dbReference>
<organism evidence="2 3">
    <name type="scientific">Sparassis crispa</name>
    <dbReference type="NCBI Taxonomy" id="139825"/>
    <lineage>
        <taxon>Eukaryota</taxon>
        <taxon>Fungi</taxon>
        <taxon>Dikarya</taxon>
        <taxon>Basidiomycota</taxon>
        <taxon>Agaricomycotina</taxon>
        <taxon>Agaricomycetes</taxon>
        <taxon>Polyporales</taxon>
        <taxon>Sparassidaceae</taxon>
        <taxon>Sparassis</taxon>
    </lineage>
</organism>
<dbReference type="GO" id="GO:0004672">
    <property type="term" value="F:protein kinase activity"/>
    <property type="evidence" value="ECO:0007669"/>
    <property type="project" value="InterPro"/>
</dbReference>
<dbReference type="EMBL" id="BFAD01000017">
    <property type="protein sequence ID" value="GBE89713.1"/>
    <property type="molecule type" value="Genomic_DNA"/>
</dbReference>
<dbReference type="OrthoDB" id="2740102at2759"/>
<evidence type="ECO:0000259" key="1">
    <source>
        <dbReference type="PROSITE" id="PS50011"/>
    </source>
</evidence>
<dbReference type="PROSITE" id="PS50011">
    <property type="entry name" value="PROTEIN_KINASE_DOM"/>
    <property type="match status" value="1"/>
</dbReference>
<dbReference type="Gene3D" id="1.10.510.10">
    <property type="entry name" value="Transferase(Phosphotransferase) domain 1"/>
    <property type="match status" value="1"/>
</dbReference>
<proteinExistence type="predicted"/>
<dbReference type="Proteomes" id="UP000287166">
    <property type="component" value="Unassembled WGS sequence"/>
</dbReference>
<dbReference type="InParanoid" id="A0A401H5Q1"/>
<dbReference type="InterPro" id="IPR008266">
    <property type="entry name" value="Tyr_kinase_AS"/>
</dbReference>
<comment type="caution">
    <text evidence="2">The sequence shown here is derived from an EMBL/GenBank/DDBJ whole genome shotgun (WGS) entry which is preliminary data.</text>
</comment>
<accession>A0A401H5Q1</accession>
<dbReference type="STRING" id="139825.A0A401H5Q1"/>
<dbReference type="PANTHER" id="PTHR37171">
    <property type="entry name" value="SERINE/THREONINE-PROTEIN KINASE YRZF-RELATED"/>
    <property type="match status" value="1"/>
</dbReference>
<evidence type="ECO:0000313" key="3">
    <source>
        <dbReference type="Proteomes" id="UP000287166"/>
    </source>
</evidence>
<dbReference type="InterPro" id="IPR011009">
    <property type="entry name" value="Kinase-like_dom_sf"/>
</dbReference>